<evidence type="ECO:0008006" key="3">
    <source>
        <dbReference type="Google" id="ProtNLM"/>
    </source>
</evidence>
<dbReference type="RefSeq" id="WP_134167181.1">
    <property type="nucleotide sequence ID" value="NZ_SODD01000001.1"/>
</dbReference>
<comment type="caution">
    <text evidence="1">The sequence shown here is derived from an EMBL/GenBank/DDBJ whole genome shotgun (WGS) entry which is preliminary data.</text>
</comment>
<dbReference type="EMBL" id="SODD01000001">
    <property type="protein sequence ID" value="TDW26289.1"/>
    <property type="molecule type" value="Genomic_DNA"/>
</dbReference>
<keyword evidence="2" id="KW-1185">Reference proteome</keyword>
<reference evidence="1 2" key="1">
    <citation type="submission" date="2019-03" db="EMBL/GenBank/DDBJ databases">
        <title>Genomic Encyclopedia of Type Strains, Phase IV (KMG-IV): sequencing the most valuable type-strain genomes for metagenomic binning, comparative biology and taxonomic classification.</title>
        <authorList>
            <person name="Goeker M."/>
        </authorList>
    </citation>
    <scope>NUCLEOTIDE SEQUENCE [LARGE SCALE GENOMIC DNA]</scope>
    <source>
        <strain evidence="1 2">DSM 28867</strain>
    </source>
</reference>
<dbReference type="OrthoDB" id="9832130at2"/>
<organism evidence="1 2">
    <name type="scientific">Breznakia blatticola</name>
    <dbReference type="NCBI Taxonomy" id="1754012"/>
    <lineage>
        <taxon>Bacteria</taxon>
        <taxon>Bacillati</taxon>
        <taxon>Bacillota</taxon>
        <taxon>Erysipelotrichia</taxon>
        <taxon>Erysipelotrichales</taxon>
        <taxon>Erysipelotrichaceae</taxon>
        <taxon>Breznakia</taxon>
    </lineage>
</organism>
<evidence type="ECO:0000313" key="2">
    <source>
        <dbReference type="Proteomes" id="UP000294743"/>
    </source>
</evidence>
<dbReference type="Proteomes" id="UP000294743">
    <property type="component" value="Unassembled WGS sequence"/>
</dbReference>
<accession>A0A4R8A737</accession>
<evidence type="ECO:0000313" key="1">
    <source>
        <dbReference type="EMBL" id="TDW26289.1"/>
    </source>
</evidence>
<dbReference type="AlphaFoldDB" id="A0A4R8A737"/>
<gene>
    <name evidence="1" type="ORF">EDD63_1012</name>
</gene>
<proteinExistence type="predicted"/>
<name>A0A4R8A737_9FIRM</name>
<protein>
    <recommendedName>
        <fullName evidence="3">GGDEF domain-containing protein</fullName>
    </recommendedName>
</protein>
<sequence>MKYPVLEMDRVPHGFKSSELSYIVSFDFDDVNNFANDDLHKKYLSYIQREVHGLVENMHVMYRPEVVKINGQYFVLLKDNMDMYKITETVKKILGEIDRYTEGKVDVKAHVLMAMLLQKGKDVSFFKTKKVGDPILESAEYMNSVISEKKDFDSSELSYVTPWEEFVMLDEKRNQEAKEK</sequence>